<dbReference type="InterPro" id="IPR003779">
    <property type="entry name" value="CMD-like"/>
</dbReference>
<dbReference type="AlphaFoldDB" id="D5X074"/>
<proteinExistence type="predicted"/>
<evidence type="ECO:0000256" key="1">
    <source>
        <dbReference type="SAM" id="MobiDB-lite"/>
    </source>
</evidence>
<dbReference type="InterPro" id="IPR029032">
    <property type="entry name" value="AhpD-like"/>
</dbReference>
<dbReference type="PANTHER" id="PTHR34846">
    <property type="entry name" value="4-CARBOXYMUCONOLACTONE DECARBOXYLASE FAMILY PROTEIN (AFU_ORTHOLOGUE AFUA_6G11590)"/>
    <property type="match status" value="1"/>
</dbReference>
<organism evidence="3">
    <name type="scientific">Thiomonas intermedia (strain K12)</name>
    <name type="common">Thiobacillus intermedius</name>
    <dbReference type="NCBI Taxonomy" id="75379"/>
    <lineage>
        <taxon>Bacteria</taxon>
        <taxon>Pseudomonadati</taxon>
        <taxon>Pseudomonadota</taxon>
        <taxon>Betaproteobacteria</taxon>
        <taxon>Burkholderiales</taxon>
        <taxon>Thiomonas</taxon>
    </lineage>
</organism>
<feature type="domain" description="Carboxymuconolactone decarboxylase-like" evidence="2">
    <location>
        <begin position="40"/>
        <end position="125"/>
    </location>
</feature>
<gene>
    <name evidence="3" type="ordered locus">Tint_3175</name>
</gene>
<dbReference type="eggNOG" id="COG2128">
    <property type="taxonomic scope" value="Bacteria"/>
</dbReference>
<feature type="compositionally biased region" description="Polar residues" evidence="1">
    <location>
        <begin position="188"/>
        <end position="202"/>
    </location>
</feature>
<evidence type="ECO:0000313" key="3">
    <source>
        <dbReference type="EMBL" id="ADG32502.1"/>
    </source>
</evidence>
<dbReference type="Pfam" id="PF02627">
    <property type="entry name" value="CMD"/>
    <property type="match status" value="1"/>
</dbReference>
<feature type="region of interest" description="Disordered" evidence="1">
    <location>
        <begin position="180"/>
        <end position="231"/>
    </location>
</feature>
<evidence type="ECO:0000259" key="2">
    <source>
        <dbReference type="Pfam" id="PF02627"/>
    </source>
</evidence>
<dbReference type="GO" id="GO:0051920">
    <property type="term" value="F:peroxiredoxin activity"/>
    <property type="evidence" value="ECO:0007669"/>
    <property type="project" value="InterPro"/>
</dbReference>
<protein>
    <submittedName>
        <fullName evidence="3">Carboxymuconolactone decarboxylase</fullName>
    </submittedName>
</protein>
<dbReference type="Gene3D" id="1.20.1290.10">
    <property type="entry name" value="AhpD-like"/>
    <property type="match status" value="1"/>
</dbReference>
<dbReference type="KEGG" id="tin:Tint_3175"/>
<dbReference type="EMBL" id="CP002021">
    <property type="protein sequence ID" value="ADG32502.1"/>
    <property type="molecule type" value="Genomic_DNA"/>
</dbReference>
<dbReference type="SUPFAM" id="SSF69118">
    <property type="entry name" value="AhpD-like"/>
    <property type="match status" value="1"/>
</dbReference>
<name>D5X074_THIK1</name>
<dbReference type="PANTHER" id="PTHR34846:SF11">
    <property type="entry name" value="4-CARBOXYMUCONOLACTONE DECARBOXYLASE FAMILY PROTEIN (AFU_ORTHOLOGUE AFUA_6G11590)"/>
    <property type="match status" value="1"/>
</dbReference>
<accession>D5X074</accession>
<dbReference type="STRING" id="75379.Tint_3175"/>
<dbReference type="HOGENOM" id="CLU_082760_2_0_4"/>
<sequence>MPRIAYLPQHHAEPEELVAAIRQRRGGELLNLDRMLLHSPAFARGWNGLLGAVRGELELEADLRELAICVVARLNGAEYEFMHHAPLFLAAGGCAEQLALLHDIPAAVENRLAFSPRERAVLALTYDMTRRVRVSEAHFAAVRALLSPKQVVELVGVVATYNMVSRFLVALDVGIEDRSQGNAGPPQVSLSTSQLASCSDSAPSKLPQGSLEPRASSPTGGGQGAALSRGR</sequence>
<reference evidence="3" key="1">
    <citation type="submission" date="2010-04" db="EMBL/GenBank/DDBJ databases">
        <title>Complete sequence of Thiomonas intermedia K12.</title>
        <authorList>
            <consortium name="US DOE Joint Genome Institute"/>
            <person name="Lucas S."/>
            <person name="Copeland A."/>
            <person name="Lapidus A."/>
            <person name="Cheng J.-F."/>
            <person name="Bruce D."/>
            <person name="Goodwin L."/>
            <person name="Pitluck S."/>
            <person name="Davenport K."/>
            <person name="Detter J.C."/>
            <person name="Han C."/>
            <person name="Tapia R."/>
            <person name="Land M."/>
            <person name="Hauser L."/>
            <person name="Kyrpides N."/>
            <person name="Ovchinnikova G."/>
            <person name="Kerfeld C.A."/>
            <person name="Cannon G.C."/>
            <person name="Heinhorst S."/>
            <person name="Woyke T."/>
        </authorList>
    </citation>
    <scope>NUCLEOTIDE SEQUENCE [LARGE SCALE GENOMIC DNA]</scope>
    <source>
        <strain evidence="3">K12</strain>
    </source>
</reference>